<evidence type="ECO:0000313" key="1">
    <source>
        <dbReference type="EMBL" id="VAW39309.1"/>
    </source>
</evidence>
<dbReference type="Pfam" id="PF08309">
    <property type="entry name" value="LVIVD"/>
    <property type="match status" value="1"/>
</dbReference>
<protein>
    <submittedName>
        <fullName evidence="1">Uncharacterized protein</fullName>
    </submittedName>
</protein>
<gene>
    <name evidence="1" type="ORF">MNBD_GAMMA01-1980</name>
</gene>
<organism evidence="1">
    <name type="scientific">hydrothermal vent metagenome</name>
    <dbReference type="NCBI Taxonomy" id="652676"/>
    <lineage>
        <taxon>unclassified sequences</taxon>
        <taxon>metagenomes</taxon>
        <taxon>ecological metagenomes</taxon>
    </lineage>
</organism>
<reference evidence="1" key="1">
    <citation type="submission" date="2018-06" db="EMBL/GenBank/DDBJ databases">
        <authorList>
            <person name="Zhirakovskaya E."/>
        </authorList>
    </citation>
    <scope>NUCLEOTIDE SEQUENCE</scope>
</reference>
<dbReference type="InterPro" id="IPR013211">
    <property type="entry name" value="LVIVD"/>
</dbReference>
<dbReference type="Pfam" id="PF20773">
    <property type="entry name" value="InhA-like_MAM"/>
    <property type="match status" value="1"/>
</dbReference>
<name>A0A3B0VQZ5_9ZZZZ</name>
<proteinExistence type="predicted"/>
<dbReference type="Gene3D" id="2.60.40.10">
    <property type="entry name" value="Immunoglobulins"/>
    <property type="match status" value="2"/>
</dbReference>
<dbReference type="EMBL" id="UOEW01000223">
    <property type="protein sequence ID" value="VAW39309.1"/>
    <property type="molecule type" value="Genomic_DNA"/>
</dbReference>
<dbReference type="NCBIfam" id="TIGR04312">
    <property type="entry name" value="choice_anch_B"/>
    <property type="match status" value="1"/>
</dbReference>
<dbReference type="PANTHER" id="PTHR38787:SF3">
    <property type="entry name" value="REGULATORY P DOMAIN-CONTAINING PROTEIN"/>
    <property type="match status" value="1"/>
</dbReference>
<dbReference type="InterPro" id="IPR027589">
    <property type="entry name" value="Choice_anch_B"/>
</dbReference>
<dbReference type="AlphaFoldDB" id="A0A3B0VQZ5"/>
<dbReference type="NCBIfam" id="NF038128">
    <property type="entry name" value="choice_anch_J"/>
    <property type="match status" value="1"/>
</dbReference>
<accession>A0A3B0VQZ5</accession>
<dbReference type="InterPro" id="IPR013783">
    <property type="entry name" value="Ig-like_fold"/>
</dbReference>
<dbReference type="GO" id="GO:0005576">
    <property type="term" value="C:extracellular region"/>
    <property type="evidence" value="ECO:0007669"/>
    <property type="project" value="TreeGrafter"/>
</dbReference>
<sequence length="789" mass="86327">MKKIFLFLLLINNYVLSHPYTPCDENGMADIYPCENIDLLYRVHIPAMGGISGDTGSDIWGWSDPDTNKEYAIITLSYGTTFVDITDPTNPIYLGKLPTATGLSMWRDVKTYANHAFIVSEASGHGMQVFDLTLLRNIVSPPLEFTASTRYTGFGNAHNIVINETTGFAYAVGTSTCGGGLHMVNIQNPTNPTNAGCFSSDGYTHDAQCVSYIGPDTDYTGKEICFNANEDTVTIVDVTIKSAPIQIARAGYSGSQYTHQGWLTEDHRYYLMNDELDEQNNGHNTKTYIWDMLDLDSPQLIGFYNGPQASTDHNLYIKGNYAYLSNYTSGLRIIDISDIGNANLQEVASFDSYPANNDATLNGTWSNYPYFASGTVIMSDFDGGLYILGPNICPQADATKGLMLQANGDNRIDLSWQNDLAIGETYNVYRSDGGCAVDNFEKIASNISTATFSDNLASGGVSIGYKVSKVDIDAKCESERSTCVETITTGNCTVAPQFAGITSVNSSNTASCGIDVTWSPASGYCSNDISYDVFKSTDPAFVPDSSNKVAAAIGTNQWHDVVVSNDTEYYYLVRATDESNQSQDSNLVKLSDIAQGKLTNGIWSVGAEIGDVGIDQASRHVGWELNTTRVYAGNRSYWSQSQSDICNNLVTQSISLTVGESSQLSFWTLFAIENEWDGGVVEISTDATQWDQGLLTPSYPGTFRESHDSCGYTQGTPSFTGTNLSWQQHTMDLSTYQGQDIKIRWNYSTDNVINEEGWYLDDINVTNTQISSQCSGLTDNIYSSGFELN</sequence>
<dbReference type="PANTHER" id="PTHR38787">
    <property type="entry name" value="REGULATORY P DOMAIN-CONTAINING PROTEIN"/>
    <property type="match status" value="1"/>
</dbReference>